<keyword evidence="3" id="KW-1185">Reference proteome</keyword>
<evidence type="ECO:0000256" key="1">
    <source>
        <dbReference type="SAM" id="MobiDB-lite"/>
    </source>
</evidence>
<evidence type="ECO:0000313" key="2">
    <source>
        <dbReference type="EMBL" id="GIX95106.1"/>
    </source>
</evidence>
<organism evidence="2 3">
    <name type="scientific">Caerostris darwini</name>
    <dbReference type="NCBI Taxonomy" id="1538125"/>
    <lineage>
        <taxon>Eukaryota</taxon>
        <taxon>Metazoa</taxon>
        <taxon>Ecdysozoa</taxon>
        <taxon>Arthropoda</taxon>
        <taxon>Chelicerata</taxon>
        <taxon>Arachnida</taxon>
        <taxon>Araneae</taxon>
        <taxon>Araneomorphae</taxon>
        <taxon>Entelegynae</taxon>
        <taxon>Araneoidea</taxon>
        <taxon>Araneidae</taxon>
        <taxon>Caerostris</taxon>
    </lineage>
</organism>
<reference evidence="2 3" key="1">
    <citation type="submission" date="2021-06" db="EMBL/GenBank/DDBJ databases">
        <title>Caerostris darwini draft genome.</title>
        <authorList>
            <person name="Kono N."/>
            <person name="Arakawa K."/>
        </authorList>
    </citation>
    <scope>NUCLEOTIDE SEQUENCE [LARGE SCALE GENOMIC DNA]</scope>
</reference>
<sequence length="86" mass="9958">MLKKIPVKSELTNKREQRWPNRSVGESESEGRWDAPVEPVWGAAGKMKVAFINFRIPLRRRHLQQPSQHQDVLSSLCICRSTTRGF</sequence>
<accession>A0AAV4PG08</accession>
<protein>
    <submittedName>
        <fullName evidence="2">Uncharacterized protein</fullName>
    </submittedName>
</protein>
<gene>
    <name evidence="2" type="ORF">CDAR_178551</name>
</gene>
<evidence type="ECO:0000313" key="3">
    <source>
        <dbReference type="Proteomes" id="UP001054837"/>
    </source>
</evidence>
<dbReference type="AlphaFoldDB" id="A0AAV4PG08"/>
<proteinExistence type="predicted"/>
<dbReference type="EMBL" id="BPLQ01002703">
    <property type="protein sequence ID" value="GIX95106.1"/>
    <property type="molecule type" value="Genomic_DNA"/>
</dbReference>
<name>A0AAV4PG08_9ARAC</name>
<comment type="caution">
    <text evidence="2">The sequence shown here is derived from an EMBL/GenBank/DDBJ whole genome shotgun (WGS) entry which is preliminary data.</text>
</comment>
<dbReference type="Proteomes" id="UP001054837">
    <property type="component" value="Unassembled WGS sequence"/>
</dbReference>
<feature type="region of interest" description="Disordered" evidence="1">
    <location>
        <begin position="1"/>
        <end position="32"/>
    </location>
</feature>